<dbReference type="EMBL" id="UHFN01000002">
    <property type="protein sequence ID" value="SUN58186.1"/>
    <property type="molecule type" value="Genomic_DNA"/>
</dbReference>
<evidence type="ECO:0000256" key="7">
    <source>
        <dbReference type="SAM" id="MobiDB-lite"/>
    </source>
</evidence>
<proteinExistence type="predicted"/>
<keyword evidence="1" id="KW-0134">Cell wall</keyword>
<evidence type="ECO:0000313" key="10">
    <source>
        <dbReference type="EMBL" id="SUN58186.1"/>
    </source>
</evidence>
<evidence type="ECO:0000256" key="6">
    <source>
        <dbReference type="SAM" id="Coils"/>
    </source>
</evidence>
<feature type="region of interest" description="Disordered" evidence="7">
    <location>
        <begin position="65"/>
        <end position="94"/>
    </location>
</feature>
<keyword evidence="5" id="KW-0572">Peptidoglycan-anchor</keyword>
<dbReference type="InterPro" id="IPR032300">
    <property type="entry name" value="Antigen_C"/>
</dbReference>
<name>A0A380K1X6_9STRE</name>
<dbReference type="NCBIfam" id="TIGR01167">
    <property type="entry name" value="LPXTG_anchor"/>
    <property type="match status" value="1"/>
</dbReference>
<protein>
    <submittedName>
        <fullName evidence="10">Putative cell-surface antigen I/II</fullName>
    </submittedName>
</protein>
<feature type="compositionally biased region" description="Pro residues" evidence="7">
    <location>
        <begin position="1642"/>
        <end position="1662"/>
    </location>
</feature>
<keyword evidence="2" id="KW-0964">Secreted</keyword>
<keyword evidence="8" id="KW-1133">Transmembrane helix</keyword>
<gene>
    <name evidence="10" type="primary">pac_1</name>
    <name evidence="10" type="ORF">NCTC12224_00212</name>
</gene>
<feature type="region of interest" description="Disordered" evidence="7">
    <location>
        <begin position="1638"/>
        <end position="1665"/>
    </location>
</feature>
<evidence type="ECO:0000256" key="8">
    <source>
        <dbReference type="SAM" id="Phobius"/>
    </source>
</evidence>
<keyword evidence="8" id="KW-0812">Transmembrane</keyword>
<feature type="region of interest" description="Disordered" evidence="7">
    <location>
        <begin position="112"/>
        <end position="158"/>
    </location>
</feature>
<dbReference type="NCBIfam" id="TIGR04228">
    <property type="entry name" value="isopep_sspB_C2"/>
    <property type="match status" value="1"/>
</dbReference>
<dbReference type="InterPro" id="IPR019931">
    <property type="entry name" value="LPXTG_anchor"/>
</dbReference>
<reference evidence="10 11" key="1">
    <citation type="submission" date="2018-06" db="EMBL/GenBank/DDBJ databases">
        <authorList>
            <consortium name="Pathogen Informatics"/>
            <person name="Doyle S."/>
        </authorList>
    </citation>
    <scope>NUCLEOTIDE SEQUENCE [LARGE SCALE GENOMIC DNA]</scope>
    <source>
        <strain evidence="10 11">NCTC12224</strain>
    </source>
</reference>
<feature type="coiled-coil region" evidence="6">
    <location>
        <begin position="504"/>
        <end position="564"/>
    </location>
</feature>
<feature type="coiled-coil region" evidence="6">
    <location>
        <begin position="428"/>
        <end position="466"/>
    </location>
</feature>
<keyword evidence="11" id="KW-1185">Reference proteome</keyword>
<feature type="compositionally biased region" description="Basic and acidic residues" evidence="7">
    <location>
        <begin position="132"/>
        <end position="147"/>
    </location>
</feature>
<evidence type="ECO:0000256" key="5">
    <source>
        <dbReference type="ARBA" id="ARBA00023088"/>
    </source>
</evidence>
<feature type="domain" description="Gram-positive cocci surface proteins LPxTG" evidence="9">
    <location>
        <begin position="1676"/>
        <end position="1713"/>
    </location>
</feature>
<dbReference type="Proteomes" id="UP000254924">
    <property type="component" value="Unassembled WGS sequence"/>
</dbReference>
<accession>A0A380K1X6</accession>
<feature type="transmembrane region" description="Helical" evidence="8">
    <location>
        <begin position="1686"/>
        <end position="1705"/>
    </location>
</feature>
<dbReference type="PROSITE" id="PS50847">
    <property type="entry name" value="GRAM_POS_ANCHORING"/>
    <property type="match status" value="1"/>
</dbReference>
<evidence type="ECO:0000256" key="3">
    <source>
        <dbReference type="ARBA" id="ARBA00022729"/>
    </source>
</evidence>
<dbReference type="InterPro" id="IPR009459">
    <property type="entry name" value="MucBP_dom"/>
</dbReference>
<dbReference type="InterPro" id="IPR051144">
    <property type="entry name" value="Formin_homology_domain"/>
</dbReference>
<keyword evidence="8" id="KW-0472">Membrane</keyword>
<dbReference type="Pfam" id="PF06458">
    <property type="entry name" value="MucBP"/>
    <property type="match status" value="2"/>
</dbReference>
<organism evidence="10 11">
    <name type="scientific">Streptococcus hyointestinalis</name>
    <dbReference type="NCBI Taxonomy" id="1337"/>
    <lineage>
        <taxon>Bacteria</taxon>
        <taxon>Bacillati</taxon>
        <taxon>Bacillota</taxon>
        <taxon>Bacilli</taxon>
        <taxon>Lactobacillales</taxon>
        <taxon>Streptococcaceae</taxon>
        <taxon>Streptococcus</taxon>
    </lineage>
</organism>
<keyword evidence="3" id="KW-0732">Signal</keyword>
<evidence type="ECO:0000256" key="2">
    <source>
        <dbReference type="ARBA" id="ARBA00022525"/>
    </source>
</evidence>
<dbReference type="Gene3D" id="2.60.40.740">
    <property type="match status" value="3"/>
</dbReference>
<feature type="coiled-coil region" evidence="6">
    <location>
        <begin position="279"/>
        <end position="386"/>
    </location>
</feature>
<keyword evidence="4" id="KW-0677">Repeat</keyword>
<evidence type="ECO:0000259" key="9">
    <source>
        <dbReference type="PROSITE" id="PS50847"/>
    </source>
</evidence>
<evidence type="ECO:0000256" key="1">
    <source>
        <dbReference type="ARBA" id="ARBA00022512"/>
    </source>
</evidence>
<dbReference type="Pfam" id="PF16364">
    <property type="entry name" value="Antigen_C"/>
    <property type="match status" value="1"/>
</dbReference>
<evidence type="ECO:0000313" key="11">
    <source>
        <dbReference type="Proteomes" id="UP000254924"/>
    </source>
</evidence>
<dbReference type="Gene3D" id="3.10.20.320">
    <property type="entry name" value="Putative peptidoglycan bound protein (lpxtg motif)"/>
    <property type="match status" value="2"/>
</dbReference>
<sequence length="1713" mass="181419">MGNKVTTLNEAKATYKGRGYLRKTKLGLASGVVLAGTVVFATANVSADEVTATQTTDNAATNLVSAQETTSDANLSQQASAGAQEGSITTPVQSSSLDSAVTAAQNTGVEVAKDNTVTYEEKSQADADLAQQEEKVEAATETQKEVDQTVTNAESTAKDAGVNVTPTETVTYKDDNAAAVADANKQAANLETATEAQKEISATLPQAVSTAKDAGVSVSVTEGVSYSDAKKAIEDLTKQVAALNTARDTQRQIDSALALAVAEAKKSGLNITTGATTTTSDVQKALADLKAQLETLSNAEKAQNAANKTIDDAKLKAATAGTTVNNTGTVTVSADEAQNKANEIVNNIANVISKNGEITKANEEAQKDYEEKVKTYEANKATATSANEVISNAVTIATAAGTTVKNTGAVTVSASEATAKANEIATAIANTVAKNKDITKANEDAQKEYEEKVKAYEANKATVTSANATITNAAAAATAAGTTVKDGGTVTVSASEASAKAKEIANEIAKVVAKNAEINKANDEAQKAYDEAKKEVDAENASKLSEYNTKLDEYNKQVAAYEAQGVLSNNTASKVSLVGSVNDSVTGKDYYAGLTAVYKGTDTSVKATDTLGFKVGSTTVTNGNGVDISSFDAGTPDGTTITSAVKGVYVVSNVDEGDTFTITNIGKTTDGTILNAVVTVTKVEKKNTNPSYFTVGYQDDGDEYNSLAFDYKNFSRIGLDFKFVDQNGNAVKALTAFIVGDVDWAQASEISFGDGDTSMYTPSTSGLSQSQYGLLAPTDLGANSLSSAPLGTYIAYGVSDHLNYIHTSSLQEDGKPGTNDKASDQFVEFLLFGTAAKVEGLIPPTPPETDTVYVDEPKPTPTTEAVAYTLNVDNPEPEKPTPKPLEEAEYKTVNVDNPEPEKPTPKPLQEAEAKNIVVNAETHDVTVGAETHAITMTANTHDVVIATSVHPVQVKQTPSNTKSVTNTENVDINKQLVSKGSTVDWKLSNESLKAARDYTVGYNMSDALPSGFTLDLQATAAASPAYTLSYNAETRTLLATATADTLYAMNADLTKTYDVPLVTVIGTVDNDAATYKNTFTTTVTTADTVIRDDKGNVTPNGKTSTYKKTSNTVVVYTPGSDVRTYNGNVVVRYFEEGTNVKIAPNQIDLEDAKVGTSYDTTDQKQETIAYNGKLYKITSKVVGNEQGKVTDGTTYVDYFYKEVEQEEGKGNVVVHYINEDGETISNDVVDSENVPTGSDYDTTDHKPTTIKTEDGIEYSLVPTKTIGDETGKVTEGTTEITYVYKRVTPKPETPTPNDNTISPVKHIYNKDGQQIDGVTILPNSKVYYTATYDADQFKGMTATAADIAKGFALIDDIEDNTVTLDVDNAVVTIADGSVQTDLTVKYYNSIDAAPAELQTMLSKSGTKVDGNFVAVVPKDGDYTAFYNKYIKTGTSFYVTLPVITGDYTGTFKNHVSQIAFGNGYDGNIVENNIPKLEALKDAVEAVGSSKSLANGVVALNQVFPYELDGPAIATNVEGGLVKYVINDDFDETHDRYDGVFYAFAQQKLELKDGTIINVGDEITRFVTQNVVRNEDGTITSVSYSFNPDFLASLKVSADNLFDPVIYMQVTRIAYGDNVENKFEVVINDYVVESNTVVTHTPVPTPETPTTPTPETPSTPVTPTPAEDVPVQKAALLPETGEKDGTASAVAGFGVAALSILGLAYTGKKKKGHN</sequence>
<dbReference type="OrthoDB" id="2143924at2"/>
<dbReference type="Pfam" id="PF17998">
    <property type="entry name" value="AgI_II_C2"/>
    <property type="match status" value="1"/>
</dbReference>
<keyword evidence="6" id="KW-0175">Coiled coil</keyword>
<dbReference type="InterPro" id="IPR026345">
    <property type="entry name" value="Adh_isopep-form_adh_dom"/>
</dbReference>
<evidence type="ECO:0000256" key="4">
    <source>
        <dbReference type="ARBA" id="ARBA00022737"/>
    </source>
</evidence>
<dbReference type="PANTHER" id="PTHR45733">
    <property type="entry name" value="FORMIN-J"/>
    <property type="match status" value="1"/>
</dbReference>